<dbReference type="Proteomes" id="UP001307889">
    <property type="component" value="Chromosome 6"/>
</dbReference>
<gene>
    <name evidence="2" type="ORF">NTJ_08549</name>
</gene>
<organism evidence="2 3">
    <name type="scientific">Nesidiocoris tenuis</name>
    <dbReference type="NCBI Taxonomy" id="355587"/>
    <lineage>
        <taxon>Eukaryota</taxon>
        <taxon>Metazoa</taxon>
        <taxon>Ecdysozoa</taxon>
        <taxon>Arthropoda</taxon>
        <taxon>Hexapoda</taxon>
        <taxon>Insecta</taxon>
        <taxon>Pterygota</taxon>
        <taxon>Neoptera</taxon>
        <taxon>Paraneoptera</taxon>
        <taxon>Hemiptera</taxon>
        <taxon>Heteroptera</taxon>
        <taxon>Panheteroptera</taxon>
        <taxon>Cimicomorpha</taxon>
        <taxon>Miridae</taxon>
        <taxon>Dicyphina</taxon>
        <taxon>Nesidiocoris</taxon>
    </lineage>
</organism>
<feature type="region of interest" description="Disordered" evidence="1">
    <location>
        <begin position="25"/>
        <end position="47"/>
    </location>
</feature>
<evidence type="ECO:0000313" key="2">
    <source>
        <dbReference type="EMBL" id="BES95740.1"/>
    </source>
</evidence>
<feature type="compositionally biased region" description="Basic and acidic residues" evidence="1">
    <location>
        <begin position="27"/>
        <end position="40"/>
    </location>
</feature>
<protein>
    <submittedName>
        <fullName evidence="2">Uncharacterized protein</fullName>
    </submittedName>
</protein>
<proteinExistence type="predicted"/>
<reference evidence="2 3" key="1">
    <citation type="submission" date="2023-09" db="EMBL/GenBank/DDBJ databases">
        <title>Nesidiocoris tenuis whole genome shotgun sequence.</title>
        <authorList>
            <person name="Shibata T."/>
            <person name="Shimoda M."/>
            <person name="Kobayashi T."/>
            <person name="Uehara T."/>
        </authorList>
    </citation>
    <scope>NUCLEOTIDE SEQUENCE [LARGE SCALE GENOMIC DNA]</scope>
    <source>
        <strain evidence="2 3">Japan</strain>
    </source>
</reference>
<dbReference type="EMBL" id="AP028914">
    <property type="protein sequence ID" value="BES95740.1"/>
    <property type="molecule type" value="Genomic_DNA"/>
</dbReference>
<accession>A0ABN7AU56</accession>
<evidence type="ECO:0000313" key="3">
    <source>
        <dbReference type="Proteomes" id="UP001307889"/>
    </source>
</evidence>
<sequence>MILAGCDEEIKLNGLQDGTHNLRRKRFERDHRIPTTEGRPRGPLKRSIPNRMKRFLAELHGDNYIVPPTENVNEFAHKTKTDSTVIGTFSSGTSRKSMVKVDDFGEDAPSKLRSLVRPAKPKKKGQHCTTPIKNSHVRCEKCDYPYDASKRRGPPHNFAPVVVTFPLRTGRFSSSIEDVSKKPSTTYLNLHGIKDAKIQRLKRRRSSTELYKNMVSVSFPSM</sequence>
<name>A0ABN7AU56_9HEMI</name>
<evidence type="ECO:0000256" key="1">
    <source>
        <dbReference type="SAM" id="MobiDB-lite"/>
    </source>
</evidence>
<keyword evidence="3" id="KW-1185">Reference proteome</keyword>